<name>A0ABN1V180_9ACTN</name>
<organism evidence="1 2">
    <name type="scientific">Streptomyces hebeiensis</name>
    <dbReference type="NCBI Taxonomy" id="229486"/>
    <lineage>
        <taxon>Bacteria</taxon>
        <taxon>Bacillati</taxon>
        <taxon>Actinomycetota</taxon>
        <taxon>Actinomycetes</taxon>
        <taxon>Kitasatosporales</taxon>
        <taxon>Streptomycetaceae</taxon>
        <taxon>Streptomyces</taxon>
    </lineage>
</organism>
<proteinExistence type="predicted"/>
<evidence type="ECO:0000313" key="1">
    <source>
        <dbReference type="EMBL" id="GAA1189320.1"/>
    </source>
</evidence>
<dbReference type="InterPro" id="IPR027417">
    <property type="entry name" value="P-loop_NTPase"/>
</dbReference>
<gene>
    <name evidence="1" type="ORF">GCM10009654_53570</name>
</gene>
<dbReference type="EMBL" id="BAAAKV010000058">
    <property type="protein sequence ID" value="GAA1189320.1"/>
    <property type="molecule type" value="Genomic_DNA"/>
</dbReference>
<dbReference type="SUPFAM" id="SSF52540">
    <property type="entry name" value="P-loop containing nucleoside triphosphate hydrolases"/>
    <property type="match status" value="1"/>
</dbReference>
<dbReference type="PIRSF" id="PIRSF007531">
    <property type="entry name" value="CPT"/>
    <property type="match status" value="1"/>
</dbReference>
<dbReference type="Gene3D" id="3.40.50.300">
    <property type="entry name" value="P-loop containing nucleotide triphosphate hydrolases"/>
    <property type="match status" value="1"/>
</dbReference>
<dbReference type="Proteomes" id="UP001501371">
    <property type="component" value="Unassembled WGS sequence"/>
</dbReference>
<dbReference type="Pfam" id="PF07931">
    <property type="entry name" value="CPT"/>
    <property type="match status" value="1"/>
</dbReference>
<keyword evidence="2" id="KW-1185">Reference proteome</keyword>
<reference evidence="1 2" key="1">
    <citation type="journal article" date="2019" name="Int. J. Syst. Evol. Microbiol.">
        <title>The Global Catalogue of Microorganisms (GCM) 10K type strain sequencing project: providing services to taxonomists for standard genome sequencing and annotation.</title>
        <authorList>
            <consortium name="The Broad Institute Genomics Platform"/>
            <consortium name="The Broad Institute Genome Sequencing Center for Infectious Disease"/>
            <person name="Wu L."/>
            <person name="Ma J."/>
        </authorList>
    </citation>
    <scope>NUCLEOTIDE SEQUENCE [LARGE SCALE GENOMIC DNA]</scope>
    <source>
        <strain evidence="1 2">JCM 12696</strain>
    </source>
</reference>
<protein>
    <submittedName>
        <fullName evidence="1">Chloramphenicol phosphotransferase CPT family protein</fullName>
    </submittedName>
</protein>
<dbReference type="InterPro" id="IPR012853">
    <property type="entry name" value="CPT"/>
</dbReference>
<evidence type="ECO:0000313" key="2">
    <source>
        <dbReference type="Proteomes" id="UP001501371"/>
    </source>
</evidence>
<comment type="caution">
    <text evidence="1">The sequence shown here is derived from an EMBL/GenBank/DDBJ whole genome shotgun (WGS) entry which is preliminary data.</text>
</comment>
<sequence length="209" mass="22143">MIAYCSGVPPEPPVSPGRIVLLNGASSSGKSSIAHELVRLLDDPHLLMSVDRFYGMLPGPDASSAGATPADVLVRRVQAGFHRAVAGMAAAGNHLVVDQVLSRSWRLPDLLTVLDGHDVTFVGVHCPPTELARRERARGDREVGQAAAQLPVVHAHGLYDIECDTSSLTPRACAERIARHLARRAGSSAFDRLRAAHGPDLPRPGAGSH</sequence>
<accession>A0ABN1V180</accession>